<evidence type="ECO:0000256" key="3">
    <source>
        <dbReference type="ARBA" id="ARBA00022448"/>
    </source>
</evidence>
<evidence type="ECO:0000256" key="13">
    <source>
        <dbReference type="SAM" id="Phobius"/>
    </source>
</evidence>
<evidence type="ECO:0000256" key="1">
    <source>
        <dbReference type="ARBA" id="ARBA00004141"/>
    </source>
</evidence>
<name>A0ABV8GX85_9BACI</name>
<evidence type="ECO:0000256" key="5">
    <source>
        <dbReference type="ARBA" id="ARBA00022982"/>
    </source>
</evidence>
<feature type="disulfide bond" description="Redox-active" evidence="12">
    <location>
        <begin position="38"/>
        <end position="41"/>
    </location>
</feature>
<evidence type="ECO:0000256" key="9">
    <source>
        <dbReference type="ARBA" id="ARBA00023157"/>
    </source>
</evidence>
<evidence type="ECO:0000256" key="2">
    <source>
        <dbReference type="ARBA" id="ARBA00007602"/>
    </source>
</evidence>
<evidence type="ECO:0000256" key="11">
    <source>
        <dbReference type="ARBA" id="ARBA00023284"/>
    </source>
</evidence>
<accession>A0ABV8GX85</accession>
<evidence type="ECO:0000313" key="14">
    <source>
        <dbReference type="EMBL" id="MFC4024515.1"/>
    </source>
</evidence>
<evidence type="ECO:0000256" key="12">
    <source>
        <dbReference type="HAMAP-Rule" id="MF_00287"/>
    </source>
</evidence>
<keyword evidence="9 12" id="KW-1015">Disulfide bond</keyword>
<feature type="disulfide bond" description="Redox-active" evidence="12">
    <location>
        <begin position="100"/>
        <end position="106"/>
    </location>
</feature>
<dbReference type="Proteomes" id="UP001595772">
    <property type="component" value="Unassembled WGS sequence"/>
</dbReference>
<keyword evidence="3 12" id="KW-0813">Transport</keyword>
<sequence length="144" mass="16217">MGNMTKKAENLLLLIWIQAFLAMAGSLFYSEIMGYIPCELCWYQRILMYPLVVIYGVAAIKKEINVALPGLILSGIGMFVSMYHYMVQKVSAFHELGGTCTGGVPCNAIYVDYFGFVTIPFLAGIAFIVIFILHLMLLREMRRN</sequence>
<dbReference type="SUPFAM" id="SSF158442">
    <property type="entry name" value="DsbB-like"/>
    <property type="match status" value="1"/>
</dbReference>
<dbReference type="InterPro" id="IPR012187">
    <property type="entry name" value="Disulphide_bond_form_BdbC"/>
</dbReference>
<keyword evidence="10 12" id="KW-0143">Chaperone</keyword>
<evidence type="ECO:0000313" key="15">
    <source>
        <dbReference type="Proteomes" id="UP001595772"/>
    </source>
</evidence>
<evidence type="ECO:0000256" key="6">
    <source>
        <dbReference type="ARBA" id="ARBA00022989"/>
    </source>
</evidence>
<dbReference type="PIRSF" id="PIRSF036659">
    <property type="entry name" value="BdbC"/>
    <property type="match status" value="1"/>
</dbReference>
<reference evidence="15" key="1">
    <citation type="journal article" date="2019" name="Int. J. Syst. Evol. Microbiol.">
        <title>The Global Catalogue of Microorganisms (GCM) 10K type strain sequencing project: providing services to taxonomists for standard genome sequencing and annotation.</title>
        <authorList>
            <consortium name="The Broad Institute Genomics Platform"/>
            <consortium name="The Broad Institute Genome Sequencing Center for Infectious Disease"/>
            <person name="Wu L."/>
            <person name="Ma J."/>
        </authorList>
    </citation>
    <scope>NUCLEOTIDE SEQUENCE [LARGE SCALE GENOMIC DNA]</scope>
    <source>
        <strain evidence="15">IBRC-M 10703</strain>
    </source>
</reference>
<comment type="function">
    <text evidence="12">Required for disulfide bond formation in some proteins.</text>
</comment>
<keyword evidence="15" id="KW-1185">Reference proteome</keyword>
<dbReference type="Gene3D" id="1.20.1550.10">
    <property type="entry name" value="DsbB-like"/>
    <property type="match status" value="1"/>
</dbReference>
<evidence type="ECO:0000256" key="7">
    <source>
        <dbReference type="ARBA" id="ARBA00023002"/>
    </source>
</evidence>
<comment type="similarity">
    <text evidence="2 12">Belongs to the DsbB family. BdbC subfamily.</text>
</comment>
<protein>
    <recommendedName>
        <fullName evidence="12">Probable disulfide formation protein</fullName>
    </recommendedName>
    <alternativeName>
        <fullName evidence="12">Disulfide oxidoreductase</fullName>
    </alternativeName>
    <alternativeName>
        <fullName evidence="12">Thiol-disulfide oxidoreductase</fullName>
    </alternativeName>
</protein>
<keyword evidence="5 12" id="KW-0249">Electron transport</keyword>
<dbReference type="NCBIfam" id="NF002849">
    <property type="entry name" value="PRK03113.1"/>
    <property type="match status" value="1"/>
</dbReference>
<dbReference type="InterPro" id="IPR003752">
    <property type="entry name" value="DiS_bond_form_DsbB/BdbC"/>
</dbReference>
<dbReference type="InterPro" id="IPR023380">
    <property type="entry name" value="DsbB-like_sf"/>
</dbReference>
<comment type="caution">
    <text evidence="14">The sequence shown here is derived from an EMBL/GenBank/DDBJ whole genome shotgun (WGS) entry which is preliminary data.</text>
</comment>
<evidence type="ECO:0000256" key="8">
    <source>
        <dbReference type="ARBA" id="ARBA00023136"/>
    </source>
</evidence>
<organism evidence="14 15">
    <name type="scientific">Oceanobacillus longus</name>
    <dbReference type="NCBI Taxonomy" id="930120"/>
    <lineage>
        <taxon>Bacteria</taxon>
        <taxon>Bacillati</taxon>
        <taxon>Bacillota</taxon>
        <taxon>Bacilli</taxon>
        <taxon>Bacillales</taxon>
        <taxon>Bacillaceae</taxon>
        <taxon>Oceanobacillus</taxon>
    </lineage>
</organism>
<dbReference type="EMBL" id="JBHSAO010000008">
    <property type="protein sequence ID" value="MFC4024515.1"/>
    <property type="molecule type" value="Genomic_DNA"/>
</dbReference>
<dbReference type="HAMAP" id="MF_00287">
    <property type="entry name" value="BdbC"/>
    <property type="match status" value="1"/>
</dbReference>
<proteinExistence type="inferred from homology"/>
<evidence type="ECO:0000256" key="10">
    <source>
        <dbReference type="ARBA" id="ARBA00023186"/>
    </source>
</evidence>
<keyword evidence="12" id="KW-1003">Cell membrane</keyword>
<feature type="transmembrane region" description="Helical" evidence="13">
    <location>
        <begin position="113"/>
        <end position="138"/>
    </location>
</feature>
<feature type="transmembrane region" description="Helical" evidence="13">
    <location>
        <begin position="12"/>
        <end position="30"/>
    </location>
</feature>
<keyword evidence="6 12" id="KW-1133">Transmembrane helix</keyword>
<comment type="subcellular location">
    <subcellularLocation>
        <location evidence="12">Cell membrane</location>
        <topology evidence="12">Multi-pass membrane protein</topology>
    </subcellularLocation>
    <subcellularLocation>
        <location evidence="1">Membrane</location>
        <topology evidence="1">Multi-pass membrane protein</topology>
    </subcellularLocation>
</comment>
<keyword evidence="7 12" id="KW-0560">Oxidoreductase</keyword>
<dbReference type="RefSeq" id="WP_379497006.1">
    <property type="nucleotide sequence ID" value="NZ_JBHSAO010000008.1"/>
</dbReference>
<feature type="transmembrane region" description="Helical" evidence="13">
    <location>
        <begin position="42"/>
        <end position="60"/>
    </location>
</feature>
<keyword evidence="4 12" id="KW-0812">Transmembrane</keyword>
<gene>
    <name evidence="12" type="primary">bdbC</name>
    <name evidence="14" type="ORF">ACFOUV_11980</name>
</gene>
<dbReference type="PANTHER" id="PTHR43469">
    <property type="entry name" value="DISULFIDE FORMATION PROTEIN-RELATED"/>
    <property type="match status" value="1"/>
</dbReference>
<evidence type="ECO:0000256" key="4">
    <source>
        <dbReference type="ARBA" id="ARBA00022692"/>
    </source>
</evidence>
<keyword evidence="11 12" id="KW-0676">Redox-active center</keyword>
<keyword evidence="8 12" id="KW-0472">Membrane</keyword>
<dbReference type="Pfam" id="PF02600">
    <property type="entry name" value="DsbB"/>
    <property type="match status" value="1"/>
</dbReference>
<feature type="transmembrane region" description="Helical" evidence="13">
    <location>
        <begin position="67"/>
        <end position="86"/>
    </location>
</feature>
<dbReference type="PANTHER" id="PTHR43469:SF1">
    <property type="entry name" value="SPBETA PROPHAGE-DERIVED DISULFIDE BOND FORMATION PROTEIN B"/>
    <property type="match status" value="1"/>
</dbReference>